<dbReference type="SUPFAM" id="SSF47336">
    <property type="entry name" value="ACP-like"/>
    <property type="match status" value="2"/>
</dbReference>
<dbReference type="InterPro" id="IPR042099">
    <property type="entry name" value="ANL_N_sf"/>
</dbReference>
<dbReference type="InterPro" id="IPR000873">
    <property type="entry name" value="AMP-dep_synth/lig_dom"/>
</dbReference>
<name>A0ABT9QG66_9ACTN</name>
<dbReference type="SUPFAM" id="SSF52777">
    <property type="entry name" value="CoA-dependent acyltransferases"/>
    <property type="match status" value="4"/>
</dbReference>
<dbReference type="Pfam" id="PF00668">
    <property type="entry name" value="Condensation"/>
    <property type="match status" value="2"/>
</dbReference>
<dbReference type="EMBL" id="JAUSQU010000001">
    <property type="protein sequence ID" value="MDP9845756.1"/>
    <property type="molecule type" value="Genomic_DNA"/>
</dbReference>
<evidence type="ECO:0000259" key="5">
    <source>
        <dbReference type="PROSITE" id="PS50075"/>
    </source>
</evidence>
<dbReference type="PROSITE" id="PS00012">
    <property type="entry name" value="PHOSPHOPANTETHEINE"/>
    <property type="match status" value="2"/>
</dbReference>
<dbReference type="InterPro" id="IPR020845">
    <property type="entry name" value="AMP-binding_CS"/>
</dbReference>
<reference evidence="6 7" key="1">
    <citation type="submission" date="2023-07" db="EMBL/GenBank/DDBJ databases">
        <title>Sequencing the genomes of 1000 actinobacteria strains.</title>
        <authorList>
            <person name="Klenk H.-P."/>
        </authorList>
    </citation>
    <scope>NUCLEOTIDE SEQUENCE [LARGE SCALE GENOMIC DNA]</scope>
    <source>
        <strain evidence="6 7">DSM 46740</strain>
    </source>
</reference>
<dbReference type="NCBIfam" id="TIGR01733">
    <property type="entry name" value="AA-adenyl-dom"/>
    <property type="match status" value="2"/>
</dbReference>
<dbReference type="InterPro" id="IPR045851">
    <property type="entry name" value="AMP-bd_C_sf"/>
</dbReference>
<feature type="region of interest" description="Disordered" evidence="4">
    <location>
        <begin position="940"/>
        <end position="965"/>
    </location>
</feature>
<comment type="cofactor">
    <cofactor evidence="1">
        <name>pantetheine 4'-phosphate</name>
        <dbReference type="ChEBI" id="CHEBI:47942"/>
    </cofactor>
</comment>
<feature type="domain" description="Carrier" evidence="5">
    <location>
        <begin position="2026"/>
        <end position="2101"/>
    </location>
</feature>
<dbReference type="InterPro" id="IPR023213">
    <property type="entry name" value="CAT-like_dom_sf"/>
</dbReference>
<evidence type="ECO:0000313" key="7">
    <source>
        <dbReference type="Proteomes" id="UP001225356"/>
    </source>
</evidence>
<dbReference type="CDD" id="cd19531">
    <property type="entry name" value="LCL_NRPS-like"/>
    <property type="match status" value="2"/>
</dbReference>
<feature type="compositionally biased region" description="Pro residues" evidence="4">
    <location>
        <begin position="1660"/>
        <end position="1670"/>
    </location>
</feature>
<feature type="region of interest" description="Disordered" evidence="4">
    <location>
        <begin position="1636"/>
        <end position="1679"/>
    </location>
</feature>
<sequence length="2121" mass="226775">MFKPETISPRQPETEYPLSYGQQRLWFLYRFDPSDSSYNTSYVYTLKGRLDTVALEAAFTAVAARHESLRTRFREVAGEPLAVVEPPSPVTVERLTARDEEEALALVTVITNTAFDLAAAPPFRVSLVELGPDEHVLCVVLHHINGDGWSLNVLRSEVAAHYESRGTAPLPDLPLQYGEHTRLLRSSDSELRELRDLRWWADRLAGVPPLELPTDRPRPARRTSEGGVVDFLIDADLAAAIGALGRRTRCTPYMVLLAVYQVLLSRHTGQTDFCVGTPSAGRGSTELETMIGFLSTTLTLRCDLSGDPTFGDLLKRTRKVVLEALSRQDVPFERLVAELDMERDLSRTPLFQTLFGFHNHEDGIDPVPGVTAAPFPNGWSQARVDLSLDMYPDGEGRLFGSVVYSAELFDRETVERMAGRFRELLAAVVADPDVPVGSLRMLPDAELGLLERWNETAADLPEMTFADLLLEQAAATPDAVAAGTLTYAGLAGLATEFAGRLAAAGIGRGSLVAIRMERGTDMLVALLGVVMSGAAYLPVDPDYPPARVSYVIEDSGAALVLTGLDDLPPGTGAPERPRPDDTAYVLYTSGSTGRPKGVMVPHRALTNFLLAMRSLVGSSPRDVWLALTSLSFDISALELYLPLVTGGRVVVADAETARDGVRLARLVRDEGVTHVQATPSGWRVLLTGDLPRVVGLTGGEPLPPRLARELRPRVDRLVNVYGPTETTIWSTAWEVPENPGEVVIGRPIANTTVHVLDPAGRPCPIGVPGELLIGGAGVATGYLGRPALTAERFLPGPGGSRVYRTGDRARHRNDGTLEFLGRTDNQVKLRGHRIELGEIEAVLDAHPAVRQAVVAVRGDRLVAFAVPAAPPATSASTAPATAVASPAVASPTGVTAPASPDGAGAARPLDGLRDHAGRELPGYMVPSVFVEVETLPLTPNGKIDRNALPEANEVPARDATPPRTPGERLVAQVFAEVLGVTGIGAHDDFFALGGHSLLATMVTARLTALTGVEVPVREVFLRPTTAGLAELIIGTEGGEPAGPRPEPIAGTGIGSGIGSGIGLGIGETDGPRPRPEGTVPPLSHGQERLWFLNRLDPEDASYTMCLVHRLRGPLDRRALGRALDGTVARHESLRTRFPEVDGAPSVVIDPPGPVPVDEVTAADEAEALERVAALTSTPFDLASRPPLRVTLIGIAEDDHVLCVTIHHILGDGWSLNIVFDELSHLYSDRGPLPPVPLQFGDVARWQRERDTGDLLGYWRDRLADPTPLDLPVDRPRTAGTARRGDVATIRLDADEAAALGRLGREHGATMFMVLLAAYQVLLSRHTGQSDILVGAAVAGRDRVRLEPVVGYLSDTLVLRGDLSADPSFSGLLQETRIRVLDAFSHQGVPFEELVTALRVERDLTRTPLFQTMIILHTQDSGRPRDAFAGLTTTGFDHGMRQAKLELTLEAWQDEHGLVLNLAYDAELFDRATAEAMAARFRLLLTALPGTTGDRISRLPLRTAGDDALLLRLSEGPAQPAAPAVPDLFEAALRNTPDAVAVECGDATLTYAELDARADELTALLRSRGVVPGDVVGICLNRSPDAVAALLATWRAGAAYLPLDPEHPAERLAFMLDDSSASLVLTSADLAGRLPSAAPRAHTTDSPSVPPAGGTRSPLPGRTPDPLPGTPDPVAGEGTAPGGEAAYVIYTSGSTGMPKGVVVEHRNLASRVAWMRQAYGLHPGDRVVQFASLSFDTHAEEIYPALAAGARLRLLPDGGVTLPDHLDQVTVLDLPTAYWHALVDEIDRIAWPRTLRLVILGGEQVQETAVTRWRERFGDRIRLVNTYGPTEATIIATAAALDGSPGRQPIGTPIGDTRVLVLDGHGEPVPPGAPGELCVGGAGVARGYLGRPELTGERFPLLGGERIYRTGDRARWRADGRLEFLGREDGQVKVRGYRIELGEVEARLLAHPGVGQAAVAVHQETLVGYVVGSAEGEELSRHLAGRLPAYMVPAHWVSLDALPLTPNGKIDRAALPAPVAGTRAKVAPRGDAEELVAEVFGEVLGIEGIGAFDDFFALGGHSLLATRVIARLRAAVEVDVPIRALFARSTVAGLAVTVEELLIAELSELSDEEAARLMETGS</sequence>
<evidence type="ECO:0000256" key="3">
    <source>
        <dbReference type="ARBA" id="ARBA00022553"/>
    </source>
</evidence>
<dbReference type="Proteomes" id="UP001225356">
    <property type="component" value="Unassembled WGS sequence"/>
</dbReference>
<dbReference type="Pfam" id="PF00501">
    <property type="entry name" value="AMP-binding"/>
    <property type="match status" value="2"/>
</dbReference>
<gene>
    <name evidence="6" type="ORF">J2853_004967</name>
</gene>
<dbReference type="InterPro" id="IPR020806">
    <property type="entry name" value="PKS_PP-bd"/>
</dbReference>
<dbReference type="PANTHER" id="PTHR45527">
    <property type="entry name" value="NONRIBOSOMAL PEPTIDE SYNTHETASE"/>
    <property type="match status" value="1"/>
</dbReference>
<proteinExistence type="predicted"/>
<keyword evidence="7" id="KW-1185">Reference proteome</keyword>
<keyword evidence="2" id="KW-0596">Phosphopantetheine</keyword>
<dbReference type="CDD" id="cd05930">
    <property type="entry name" value="A_NRPS"/>
    <property type="match status" value="2"/>
</dbReference>
<dbReference type="InterPro" id="IPR001242">
    <property type="entry name" value="Condensation_dom"/>
</dbReference>
<evidence type="ECO:0000256" key="1">
    <source>
        <dbReference type="ARBA" id="ARBA00001957"/>
    </source>
</evidence>
<dbReference type="Pfam" id="PF13193">
    <property type="entry name" value="AMP-binding_C"/>
    <property type="match status" value="2"/>
</dbReference>
<dbReference type="Gene3D" id="3.40.50.12780">
    <property type="entry name" value="N-terminal domain of ligase-like"/>
    <property type="match status" value="2"/>
</dbReference>
<dbReference type="InterPro" id="IPR020459">
    <property type="entry name" value="AMP-binding"/>
</dbReference>
<dbReference type="InterPro" id="IPR010071">
    <property type="entry name" value="AA_adenyl_dom"/>
</dbReference>
<dbReference type="InterPro" id="IPR025110">
    <property type="entry name" value="AMP-bd_C"/>
</dbReference>
<dbReference type="PROSITE" id="PS00455">
    <property type="entry name" value="AMP_BINDING"/>
    <property type="match status" value="2"/>
</dbReference>
<dbReference type="PRINTS" id="PR00154">
    <property type="entry name" value="AMPBINDING"/>
</dbReference>
<dbReference type="PANTHER" id="PTHR45527:SF1">
    <property type="entry name" value="FATTY ACID SYNTHASE"/>
    <property type="match status" value="1"/>
</dbReference>
<protein>
    <submittedName>
        <fullName evidence="6">Amino acid adenylation domain-containing protein</fullName>
    </submittedName>
</protein>
<dbReference type="SMART" id="SM00823">
    <property type="entry name" value="PKS_PP"/>
    <property type="match status" value="2"/>
</dbReference>
<accession>A0ABT9QG66</accession>
<dbReference type="InterPro" id="IPR009081">
    <property type="entry name" value="PP-bd_ACP"/>
</dbReference>
<dbReference type="InterPro" id="IPR029058">
    <property type="entry name" value="AB_hydrolase_fold"/>
</dbReference>
<feature type="region of interest" description="Disordered" evidence="4">
    <location>
        <begin position="890"/>
        <end position="913"/>
    </location>
</feature>
<dbReference type="Gene3D" id="3.30.300.30">
    <property type="match status" value="2"/>
</dbReference>
<comment type="caution">
    <text evidence="6">The sequence shown here is derived from an EMBL/GenBank/DDBJ whole genome shotgun (WGS) entry which is preliminary data.</text>
</comment>
<evidence type="ECO:0000313" key="6">
    <source>
        <dbReference type="EMBL" id="MDP9845756.1"/>
    </source>
</evidence>
<dbReference type="SUPFAM" id="SSF56801">
    <property type="entry name" value="Acetyl-CoA synthetase-like"/>
    <property type="match status" value="2"/>
</dbReference>
<dbReference type="Gene3D" id="3.40.50.1820">
    <property type="entry name" value="alpha/beta hydrolase"/>
    <property type="match status" value="2"/>
</dbReference>
<dbReference type="Gene3D" id="3.30.559.10">
    <property type="entry name" value="Chloramphenicol acetyltransferase-like domain"/>
    <property type="match status" value="2"/>
</dbReference>
<dbReference type="Pfam" id="PF00550">
    <property type="entry name" value="PP-binding"/>
    <property type="match status" value="2"/>
</dbReference>
<evidence type="ECO:0000256" key="4">
    <source>
        <dbReference type="SAM" id="MobiDB-lite"/>
    </source>
</evidence>
<dbReference type="Gene3D" id="3.30.559.30">
    <property type="entry name" value="Nonribosomal peptide synthetase, condensation domain"/>
    <property type="match status" value="2"/>
</dbReference>
<dbReference type="PROSITE" id="PS50075">
    <property type="entry name" value="CARRIER"/>
    <property type="match status" value="2"/>
</dbReference>
<evidence type="ECO:0000256" key="2">
    <source>
        <dbReference type="ARBA" id="ARBA00022450"/>
    </source>
</evidence>
<keyword evidence="3" id="KW-0597">Phosphoprotein</keyword>
<dbReference type="InterPro" id="IPR036736">
    <property type="entry name" value="ACP-like_sf"/>
</dbReference>
<feature type="domain" description="Carrier" evidence="5">
    <location>
        <begin position="961"/>
        <end position="1036"/>
    </location>
</feature>
<dbReference type="InterPro" id="IPR006162">
    <property type="entry name" value="Ppantetheine_attach_site"/>
</dbReference>
<organism evidence="6 7">
    <name type="scientific">Streptosporangium lutulentum</name>
    <dbReference type="NCBI Taxonomy" id="1461250"/>
    <lineage>
        <taxon>Bacteria</taxon>
        <taxon>Bacillati</taxon>
        <taxon>Actinomycetota</taxon>
        <taxon>Actinomycetes</taxon>
        <taxon>Streptosporangiales</taxon>
        <taxon>Streptosporangiaceae</taxon>
        <taxon>Streptosporangium</taxon>
    </lineage>
</organism>
<dbReference type="RefSeq" id="WP_307561655.1">
    <property type="nucleotide sequence ID" value="NZ_JAUSQU010000001.1"/>
</dbReference>